<dbReference type="OrthoDB" id="8370650at2"/>
<keyword evidence="8" id="KW-1185">Reference proteome</keyword>
<keyword evidence="3" id="KW-0813">Transport</keyword>
<evidence type="ECO:0000256" key="1">
    <source>
        <dbReference type="ARBA" id="ARBA00004196"/>
    </source>
</evidence>
<dbReference type="InterPro" id="IPR051313">
    <property type="entry name" value="Bact_iron-sidero_bind"/>
</dbReference>
<dbReference type="Proteomes" id="UP000193017">
    <property type="component" value="Chromosome"/>
</dbReference>
<evidence type="ECO:0000259" key="6">
    <source>
        <dbReference type="PROSITE" id="PS50983"/>
    </source>
</evidence>
<dbReference type="STRING" id="1945662.B0A89_08545"/>
<accession>A0A1W6CXS8</accession>
<dbReference type="PANTHER" id="PTHR30532">
    <property type="entry name" value="IRON III DICITRATE-BINDING PERIPLASMIC PROTEIN"/>
    <property type="match status" value="1"/>
</dbReference>
<dbReference type="AlphaFoldDB" id="A0A1W6CXS8"/>
<proteinExistence type="inferred from homology"/>
<keyword evidence="5" id="KW-0732">Signal</keyword>
<dbReference type="GO" id="GO:1901678">
    <property type="term" value="P:iron coordination entity transport"/>
    <property type="evidence" value="ECO:0007669"/>
    <property type="project" value="UniProtKB-ARBA"/>
</dbReference>
<protein>
    <submittedName>
        <fullName evidence="7">Amino acid ABC transporter substrate-binding protein</fullName>
    </submittedName>
</protein>
<evidence type="ECO:0000313" key="7">
    <source>
        <dbReference type="EMBL" id="ARJ69660.1"/>
    </source>
</evidence>
<dbReference type="GO" id="GO:0030288">
    <property type="term" value="C:outer membrane-bounded periplasmic space"/>
    <property type="evidence" value="ECO:0007669"/>
    <property type="project" value="TreeGrafter"/>
</dbReference>
<dbReference type="Pfam" id="PF01497">
    <property type="entry name" value="Peripla_BP_2"/>
    <property type="match status" value="1"/>
</dbReference>
<sequence length="297" mass="30945">MVTAGPVTRRGAIGAAVGAAMLAGAPARLRASAGGPVRLAAIDWAMLETAAAIGHMPAAACELLRYRVEAVTPMIPDGVVDLGLRGAPNVELLQLVRPALILSSPYYAGNEARFRRIAPVLSLSFFEPGVPPLPRALAALDILARAVGDPAAGARAQAEAEARLDRLRRRLSAAADRPVAIVSIGDARHMRVFGDDSLFGSALARLGLTNAWTGATRFSFLAPVPIEALADLPEARLVIMGQVPPEARTGLDRSVLWRRLPQVAAGRVHQLPEVNAFGGAPAALRFAEALAGALVPA</sequence>
<dbReference type="SUPFAM" id="SSF53807">
    <property type="entry name" value="Helical backbone' metal receptor"/>
    <property type="match status" value="1"/>
</dbReference>
<evidence type="ECO:0000256" key="2">
    <source>
        <dbReference type="ARBA" id="ARBA00008814"/>
    </source>
</evidence>
<dbReference type="PANTHER" id="PTHR30532:SF1">
    <property type="entry name" value="IRON(3+)-HYDROXAMATE-BINDING PROTEIN FHUD"/>
    <property type="match status" value="1"/>
</dbReference>
<feature type="domain" description="Fe/B12 periplasmic-binding" evidence="6">
    <location>
        <begin position="38"/>
        <end position="297"/>
    </location>
</feature>
<dbReference type="EMBL" id="CP020612">
    <property type="protein sequence ID" value="ARJ69660.1"/>
    <property type="molecule type" value="Genomic_DNA"/>
</dbReference>
<dbReference type="PRINTS" id="PR01715">
    <property type="entry name" value="FERRIBNDNGPP"/>
</dbReference>
<dbReference type="Gene3D" id="3.40.50.1980">
    <property type="entry name" value="Nitrogenase molybdenum iron protein domain"/>
    <property type="match status" value="2"/>
</dbReference>
<evidence type="ECO:0000256" key="4">
    <source>
        <dbReference type="ARBA" id="ARBA00022496"/>
    </source>
</evidence>
<gene>
    <name evidence="7" type="ORF">B0A89_08545</name>
</gene>
<dbReference type="InterPro" id="IPR006311">
    <property type="entry name" value="TAT_signal"/>
</dbReference>
<name>A0A1W6CXS8_9RHOB</name>
<keyword evidence="4" id="KW-0406">Ion transport</keyword>
<evidence type="ECO:0000256" key="5">
    <source>
        <dbReference type="ARBA" id="ARBA00022729"/>
    </source>
</evidence>
<reference evidence="7 8" key="1">
    <citation type="submission" date="2017-03" db="EMBL/GenBank/DDBJ databases">
        <title>Genome sequence of Paracoccus contaminans isolated from a water microcosm.</title>
        <authorList>
            <person name="Aurass P."/>
            <person name="Karste S."/>
            <person name="Trost E."/>
            <person name="Glaeser S.P."/>
            <person name="Kaempfer P."/>
            <person name="Flieger A."/>
        </authorList>
    </citation>
    <scope>NUCLEOTIDE SEQUENCE [LARGE SCALE GENOMIC DNA]</scope>
    <source>
        <strain evidence="8">RKI 16-01929T\LMG 29738T\CCM 8701T\CIP 111112T</strain>
    </source>
</reference>
<comment type="similarity">
    <text evidence="2">Belongs to the bacterial solute-binding protein 8 family.</text>
</comment>
<dbReference type="KEGG" id="pcon:B0A89_08545"/>
<evidence type="ECO:0000313" key="8">
    <source>
        <dbReference type="Proteomes" id="UP000193017"/>
    </source>
</evidence>
<dbReference type="PROSITE" id="PS50983">
    <property type="entry name" value="FE_B12_PBP"/>
    <property type="match status" value="1"/>
</dbReference>
<organism evidence="7 8">
    <name type="scientific">Paracoccus contaminans</name>
    <dbReference type="NCBI Taxonomy" id="1945662"/>
    <lineage>
        <taxon>Bacteria</taxon>
        <taxon>Pseudomonadati</taxon>
        <taxon>Pseudomonadota</taxon>
        <taxon>Alphaproteobacteria</taxon>
        <taxon>Rhodobacterales</taxon>
        <taxon>Paracoccaceae</taxon>
        <taxon>Paracoccus</taxon>
    </lineage>
</organism>
<dbReference type="InterPro" id="IPR002491">
    <property type="entry name" value="ABC_transptr_periplasmic_BD"/>
</dbReference>
<dbReference type="PROSITE" id="PS51318">
    <property type="entry name" value="TAT"/>
    <property type="match status" value="1"/>
</dbReference>
<keyword evidence="4" id="KW-0410">Iron transport</keyword>
<keyword evidence="4" id="KW-0408">Iron</keyword>
<comment type="subcellular location">
    <subcellularLocation>
        <location evidence="1">Cell envelope</location>
    </subcellularLocation>
</comment>
<evidence type="ECO:0000256" key="3">
    <source>
        <dbReference type="ARBA" id="ARBA00022448"/>
    </source>
</evidence>
<dbReference type="RefSeq" id="WP_085377776.1">
    <property type="nucleotide sequence ID" value="NZ_CP020612.1"/>
</dbReference>